<evidence type="ECO:0000256" key="3">
    <source>
        <dbReference type="SAM" id="MobiDB-lite"/>
    </source>
</evidence>
<feature type="region of interest" description="Disordered" evidence="3">
    <location>
        <begin position="1"/>
        <end position="24"/>
    </location>
</feature>
<evidence type="ECO:0000313" key="5">
    <source>
        <dbReference type="Proteomes" id="UP001597419"/>
    </source>
</evidence>
<sequence length="401" mass="42790">MTQSPSTAEPLPMTHVPGRPFDPPAELAELRRARPLSRMAYPDGHVGWLATSHELVRAVLADARFSARAELSHPPIPGAGGGTGQPAPPGIFNQTDPPVHTRYRHLLTGQFTVRRMRLLTERVAEITADCLDELARAGDSADLVRAFALPVPGQVICELLGVPEAGRERFQDRAQILMQADAAPEERFAVYTEMQSYLGELVRGKRAEPTDDLLGGLAGSDLTDEELTNVAFTLLGAGFDTTANMIALGAFALLENPAVIPVLAEGPDAVGRVVEELLRYLSIIPCTVRVALEDVELAGQLVKAGEAVTVSVPAANHDPARFADPEVFDPHRNAAGHVAFGHGVHQCLGQQLARVEMQVALPALFARFPGLRLAVPAGDVRLSVGSMILGLRALPVTWAAG</sequence>
<dbReference type="PRINTS" id="PR00359">
    <property type="entry name" value="BP450"/>
</dbReference>
<keyword evidence="2 4" id="KW-0560">Oxidoreductase</keyword>
<dbReference type="EMBL" id="JBHUKU010000028">
    <property type="protein sequence ID" value="MFD2464968.1"/>
    <property type="molecule type" value="Genomic_DNA"/>
</dbReference>
<dbReference type="PANTHER" id="PTHR46696">
    <property type="entry name" value="P450, PUTATIVE (EUROFUNG)-RELATED"/>
    <property type="match status" value="1"/>
</dbReference>
<dbReference type="CDD" id="cd11030">
    <property type="entry name" value="CYP105-like"/>
    <property type="match status" value="1"/>
</dbReference>
<keyword evidence="5" id="KW-1185">Reference proteome</keyword>
<dbReference type="InterPro" id="IPR017972">
    <property type="entry name" value="Cyt_P450_CS"/>
</dbReference>
<keyword evidence="2" id="KW-0408">Iron</keyword>
<dbReference type="InterPro" id="IPR002397">
    <property type="entry name" value="Cyt_P450_B"/>
</dbReference>
<dbReference type="RefSeq" id="WP_345399342.1">
    <property type="nucleotide sequence ID" value="NZ_BAABHG010000010.1"/>
</dbReference>
<dbReference type="Gene3D" id="1.10.630.10">
    <property type="entry name" value="Cytochrome P450"/>
    <property type="match status" value="1"/>
</dbReference>
<keyword evidence="2" id="KW-0479">Metal-binding</keyword>
<evidence type="ECO:0000256" key="1">
    <source>
        <dbReference type="ARBA" id="ARBA00010617"/>
    </source>
</evidence>
<reference evidence="5" key="1">
    <citation type="journal article" date="2019" name="Int. J. Syst. Evol. Microbiol.">
        <title>The Global Catalogue of Microorganisms (GCM) 10K type strain sequencing project: providing services to taxonomists for standard genome sequencing and annotation.</title>
        <authorList>
            <consortium name="The Broad Institute Genomics Platform"/>
            <consortium name="The Broad Institute Genome Sequencing Center for Infectious Disease"/>
            <person name="Wu L."/>
            <person name="Ma J."/>
        </authorList>
    </citation>
    <scope>NUCLEOTIDE SEQUENCE [LARGE SCALE GENOMIC DNA]</scope>
    <source>
        <strain evidence="5">CGMCC 4.7643</strain>
    </source>
</reference>
<dbReference type="InterPro" id="IPR001128">
    <property type="entry name" value="Cyt_P450"/>
</dbReference>
<dbReference type="Proteomes" id="UP001597419">
    <property type="component" value="Unassembled WGS sequence"/>
</dbReference>
<comment type="similarity">
    <text evidence="1 2">Belongs to the cytochrome P450 family.</text>
</comment>
<protein>
    <submittedName>
        <fullName evidence="4">Cytochrome P450</fullName>
        <ecNumber evidence="4">1.14.-.-</ecNumber>
    </submittedName>
</protein>
<dbReference type="PANTHER" id="PTHR46696:SF1">
    <property type="entry name" value="CYTOCHROME P450 YJIB-RELATED"/>
    <property type="match status" value="1"/>
</dbReference>
<organism evidence="4 5">
    <name type="scientific">Amycolatopsis samaneae</name>
    <dbReference type="NCBI Taxonomy" id="664691"/>
    <lineage>
        <taxon>Bacteria</taxon>
        <taxon>Bacillati</taxon>
        <taxon>Actinomycetota</taxon>
        <taxon>Actinomycetes</taxon>
        <taxon>Pseudonocardiales</taxon>
        <taxon>Pseudonocardiaceae</taxon>
        <taxon>Amycolatopsis</taxon>
    </lineage>
</organism>
<dbReference type="SUPFAM" id="SSF48264">
    <property type="entry name" value="Cytochrome P450"/>
    <property type="match status" value="1"/>
</dbReference>
<name>A0ABW5GVL8_9PSEU</name>
<dbReference type="Pfam" id="PF00067">
    <property type="entry name" value="p450"/>
    <property type="match status" value="1"/>
</dbReference>
<gene>
    <name evidence="4" type="ORF">ACFSYJ_40560</name>
</gene>
<keyword evidence="2" id="KW-0503">Monooxygenase</keyword>
<proteinExistence type="inferred from homology"/>
<dbReference type="PRINTS" id="PR00385">
    <property type="entry name" value="P450"/>
</dbReference>
<evidence type="ECO:0000256" key="2">
    <source>
        <dbReference type="RuleBase" id="RU000461"/>
    </source>
</evidence>
<dbReference type="PROSITE" id="PS00086">
    <property type="entry name" value="CYTOCHROME_P450"/>
    <property type="match status" value="1"/>
</dbReference>
<dbReference type="InterPro" id="IPR036396">
    <property type="entry name" value="Cyt_P450_sf"/>
</dbReference>
<accession>A0ABW5GVL8</accession>
<comment type="caution">
    <text evidence="4">The sequence shown here is derived from an EMBL/GenBank/DDBJ whole genome shotgun (WGS) entry which is preliminary data.</text>
</comment>
<keyword evidence="2" id="KW-0349">Heme</keyword>
<evidence type="ECO:0000313" key="4">
    <source>
        <dbReference type="EMBL" id="MFD2464968.1"/>
    </source>
</evidence>
<dbReference type="EC" id="1.14.-.-" evidence="4"/>
<dbReference type="GO" id="GO:0016491">
    <property type="term" value="F:oxidoreductase activity"/>
    <property type="evidence" value="ECO:0007669"/>
    <property type="project" value="UniProtKB-KW"/>
</dbReference>